<comment type="caution">
    <text evidence="1">The sequence shown here is derived from an EMBL/GenBank/DDBJ whole genome shotgun (WGS) entry which is preliminary data.</text>
</comment>
<organism evidence="1">
    <name type="scientific">marine sediment metagenome</name>
    <dbReference type="NCBI Taxonomy" id="412755"/>
    <lineage>
        <taxon>unclassified sequences</taxon>
        <taxon>metagenomes</taxon>
        <taxon>ecological metagenomes</taxon>
    </lineage>
</organism>
<feature type="non-terminal residue" evidence="1">
    <location>
        <position position="27"/>
    </location>
</feature>
<sequence>MFTFLGRLLLPAVKDYGAIGINLVLIF</sequence>
<name>A0A0F8YPF1_9ZZZZ</name>
<gene>
    <name evidence="1" type="ORF">LCGC14_2795170</name>
</gene>
<accession>A0A0F8YPF1</accession>
<dbReference type="EMBL" id="LAZR01052305">
    <property type="protein sequence ID" value="KKK83262.1"/>
    <property type="molecule type" value="Genomic_DNA"/>
</dbReference>
<reference evidence="1" key="1">
    <citation type="journal article" date="2015" name="Nature">
        <title>Complex archaea that bridge the gap between prokaryotes and eukaryotes.</title>
        <authorList>
            <person name="Spang A."/>
            <person name="Saw J.H."/>
            <person name="Jorgensen S.L."/>
            <person name="Zaremba-Niedzwiedzka K."/>
            <person name="Martijn J."/>
            <person name="Lind A.E."/>
            <person name="van Eijk R."/>
            <person name="Schleper C."/>
            <person name="Guy L."/>
            <person name="Ettema T.J."/>
        </authorList>
    </citation>
    <scope>NUCLEOTIDE SEQUENCE</scope>
</reference>
<dbReference type="AlphaFoldDB" id="A0A0F8YPF1"/>
<proteinExistence type="predicted"/>
<evidence type="ECO:0000313" key="1">
    <source>
        <dbReference type="EMBL" id="KKK83262.1"/>
    </source>
</evidence>
<protein>
    <submittedName>
        <fullName evidence="1">Uncharacterized protein</fullName>
    </submittedName>
</protein>